<dbReference type="Proteomes" id="UP000195557">
    <property type="component" value="Unassembled WGS sequence"/>
</dbReference>
<evidence type="ECO:0000313" key="10">
    <source>
        <dbReference type="EMBL" id="OUS46914.1"/>
    </source>
</evidence>
<dbReference type="CDD" id="cd02440">
    <property type="entry name" value="AdoMet_MTases"/>
    <property type="match status" value="1"/>
</dbReference>
<dbReference type="EC" id="2.1.1.-" evidence="8"/>
<dbReference type="Pfam" id="PF05148">
    <property type="entry name" value="Methyltransf_8"/>
    <property type="match status" value="1"/>
</dbReference>
<dbReference type="eggNOG" id="KOG3045">
    <property type="taxonomic scope" value="Eukaryota"/>
</dbReference>
<feature type="compositionally biased region" description="Low complexity" evidence="9">
    <location>
        <begin position="73"/>
        <end position="82"/>
    </location>
</feature>
<name>A0A1Y5IFE0_OSTTA</name>
<feature type="compositionally biased region" description="Basic and acidic residues" evidence="9">
    <location>
        <begin position="104"/>
        <end position="123"/>
    </location>
</feature>
<evidence type="ECO:0000256" key="6">
    <source>
        <dbReference type="ARBA" id="ARBA00022691"/>
    </source>
</evidence>
<dbReference type="Gene3D" id="1.10.10.2150">
    <property type="entry name" value="Ribosomal RNA-processing protein 8, N-terminal domain"/>
    <property type="match status" value="1"/>
</dbReference>
<dbReference type="InterPro" id="IPR007823">
    <property type="entry name" value="RRP8"/>
</dbReference>
<evidence type="ECO:0000256" key="4">
    <source>
        <dbReference type="ARBA" id="ARBA00022603"/>
    </source>
</evidence>
<feature type="compositionally biased region" description="Acidic residues" evidence="9">
    <location>
        <begin position="189"/>
        <end position="200"/>
    </location>
</feature>
<keyword evidence="4 8" id="KW-0489">Methyltransferase</keyword>
<dbReference type="GO" id="GO:0006364">
    <property type="term" value="P:rRNA processing"/>
    <property type="evidence" value="ECO:0007669"/>
    <property type="project" value="UniProtKB-UniRule"/>
</dbReference>
<accession>A0A1Y5IFE0</accession>
<gene>
    <name evidence="10" type="ORF">BE221DRAFT_191413</name>
</gene>
<sequence>MKSARPGHHRARAASARRDARALGPLRAMDVARMDVPAFDDAEDARGRGARTTATMAVAAARDASNARRARARGTTGETGPRTGERDDGDASERRAGDGTTARGGRDGTRVAAARGRDGRDAPSGKALGRRRRAKEKRKRAAEARRVARGGVAGENTDEGDGMKKRKKKEKAKEREPAAPSAQPRAVVEPEESSDYSEELLPDRDPLVVSEAQSVPRRDPPKAVKKPQGAKNTLADKMRAKLSGGQFRMLNERLYTTTGAEGLALVKESPELFDAYHVGFRAQVESWPTLPVRVAARWLEKCPKKWVVADFGCGDAELARSIEQKCWSFDLQAPEHAPEVIACDMSRVPLDDESVDVAVFSLSLMGVDYGSFLEEAHRVLRVGGALWIAEVRSRFDGRDGAATIPSFTAALKSLGFDPKRDPDERNVMFFTCDFIKSERAPPERGAVRWPRLKACTYKKR</sequence>
<feature type="compositionally biased region" description="Basic residues" evidence="9">
    <location>
        <begin position="1"/>
        <end position="12"/>
    </location>
</feature>
<reference evidence="10" key="1">
    <citation type="submission" date="2017-04" db="EMBL/GenBank/DDBJ databases">
        <title>Population genomics of picophytoplankton unveils novel chromosome hypervariability.</title>
        <authorList>
            <consortium name="DOE Joint Genome Institute"/>
            <person name="Blanc-Mathieu R."/>
            <person name="Krasovec M."/>
            <person name="Hebrard M."/>
            <person name="Yau S."/>
            <person name="Desgranges E."/>
            <person name="Martin J."/>
            <person name="Schackwitz W."/>
            <person name="Kuo A."/>
            <person name="Salin G."/>
            <person name="Donnadieu C."/>
            <person name="Desdevises Y."/>
            <person name="Sanchez-Ferandin S."/>
            <person name="Moreau H."/>
            <person name="Rivals E."/>
            <person name="Grigoriev I.V."/>
            <person name="Grimsley N."/>
            <person name="Eyre-Walker A."/>
            <person name="Piganeau G."/>
        </authorList>
    </citation>
    <scope>NUCLEOTIDE SEQUENCE [LARGE SCALE GENOMIC DNA]</scope>
    <source>
        <strain evidence="10">RCC 1115</strain>
    </source>
</reference>
<protein>
    <recommendedName>
        <fullName evidence="8">Ribosomal RNA-processing protein 8</fullName>
        <ecNumber evidence="8">2.1.1.-</ecNumber>
    </recommendedName>
</protein>
<proteinExistence type="inferred from homology"/>
<feature type="region of interest" description="Disordered" evidence="9">
    <location>
        <begin position="1"/>
        <end position="231"/>
    </location>
</feature>
<dbReference type="InterPro" id="IPR029063">
    <property type="entry name" value="SAM-dependent_MTases_sf"/>
</dbReference>
<feature type="compositionally biased region" description="Basic residues" evidence="9">
    <location>
        <begin position="128"/>
        <end position="140"/>
    </location>
</feature>
<dbReference type="PANTHER" id="PTHR12787">
    <property type="entry name" value="RIBOSOMAL RNA-PROCESSING PROTEIN 8"/>
    <property type="match status" value="1"/>
</dbReference>
<feature type="compositionally biased region" description="Basic and acidic residues" evidence="9">
    <location>
        <begin position="83"/>
        <end position="97"/>
    </location>
</feature>
<keyword evidence="7 8" id="KW-0539">Nucleus</keyword>
<dbReference type="Gene3D" id="3.40.50.150">
    <property type="entry name" value="Vaccinia Virus protein VP39"/>
    <property type="match status" value="1"/>
</dbReference>
<feature type="compositionally biased region" description="Low complexity" evidence="9">
    <location>
        <begin position="50"/>
        <end position="64"/>
    </location>
</feature>
<evidence type="ECO:0000256" key="2">
    <source>
        <dbReference type="ARBA" id="ARBA00006301"/>
    </source>
</evidence>
<dbReference type="EMBL" id="KZ155780">
    <property type="protein sequence ID" value="OUS46914.1"/>
    <property type="molecule type" value="Genomic_DNA"/>
</dbReference>
<evidence type="ECO:0000256" key="7">
    <source>
        <dbReference type="ARBA" id="ARBA00023242"/>
    </source>
</evidence>
<comment type="subcellular location">
    <subcellularLocation>
        <location evidence="1 8">Nucleus</location>
        <location evidence="1 8">Nucleolus</location>
    </subcellularLocation>
</comment>
<keyword evidence="3 8" id="KW-0698">rRNA processing</keyword>
<dbReference type="AlphaFoldDB" id="A0A1Y5IFE0"/>
<dbReference type="SUPFAM" id="SSF53335">
    <property type="entry name" value="S-adenosyl-L-methionine-dependent methyltransferases"/>
    <property type="match status" value="1"/>
</dbReference>
<comment type="similarity">
    <text evidence="2 8">Belongs to the methyltransferase superfamily. RRP8 family.</text>
</comment>
<keyword evidence="5 8" id="KW-0808">Transferase</keyword>
<evidence type="ECO:0000256" key="1">
    <source>
        <dbReference type="ARBA" id="ARBA00004604"/>
    </source>
</evidence>
<organism evidence="10">
    <name type="scientific">Ostreococcus tauri</name>
    <name type="common">Marine green alga</name>
    <dbReference type="NCBI Taxonomy" id="70448"/>
    <lineage>
        <taxon>Eukaryota</taxon>
        <taxon>Viridiplantae</taxon>
        <taxon>Chlorophyta</taxon>
        <taxon>Mamiellophyceae</taxon>
        <taxon>Mamiellales</taxon>
        <taxon>Bathycoccaceae</taxon>
        <taxon>Ostreococcus</taxon>
    </lineage>
</organism>
<evidence type="ECO:0000256" key="3">
    <source>
        <dbReference type="ARBA" id="ARBA00022552"/>
    </source>
</evidence>
<dbReference type="PANTHER" id="PTHR12787:SF0">
    <property type="entry name" value="RIBOSOMAL RNA-PROCESSING PROTEIN 8"/>
    <property type="match status" value="1"/>
</dbReference>
<comment type="function">
    <text evidence="8">Probable methyltransferase required to silence rDNA.</text>
</comment>
<dbReference type="GO" id="GO:0008168">
    <property type="term" value="F:methyltransferase activity"/>
    <property type="evidence" value="ECO:0007669"/>
    <property type="project" value="UniProtKB-KW"/>
</dbReference>
<dbReference type="GO" id="GO:0005730">
    <property type="term" value="C:nucleolus"/>
    <property type="evidence" value="ECO:0007669"/>
    <property type="project" value="UniProtKB-SubCell"/>
</dbReference>
<dbReference type="GO" id="GO:0032259">
    <property type="term" value="P:methylation"/>
    <property type="evidence" value="ECO:0007669"/>
    <property type="project" value="UniProtKB-KW"/>
</dbReference>
<evidence type="ECO:0000256" key="9">
    <source>
        <dbReference type="SAM" id="MobiDB-lite"/>
    </source>
</evidence>
<keyword evidence="6 8" id="KW-0949">S-adenosyl-L-methionine</keyword>
<evidence type="ECO:0000256" key="5">
    <source>
        <dbReference type="ARBA" id="ARBA00022679"/>
    </source>
</evidence>
<evidence type="ECO:0000256" key="8">
    <source>
        <dbReference type="RuleBase" id="RU365074"/>
    </source>
</evidence>
<dbReference type="InterPro" id="IPR042036">
    <property type="entry name" value="RRP8_N"/>
</dbReference>
<dbReference type="FunFam" id="1.10.10.2150:FF:000001">
    <property type="entry name" value="Ribosomal RNA-processing protein 8"/>
    <property type="match status" value="1"/>
</dbReference>